<dbReference type="SUPFAM" id="SSF81665">
    <property type="entry name" value="Calcium ATPase, transmembrane domain M"/>
    <property type="match status" value="1"/>
</dbReference>
<evidence type="ECO:0000256" key="6">
    <source>
        <dbReference type="ARBA" id="ARBA00022842"/>
    </source>
</evidence>
<dbReference type="PANTHER" id="PTHR45630">
    <property type="entry name" value="CATION-TRANSPORTING ATPASE-RELATED"/>
    <property type="match status" value="1"/>
</dbReference>
<comment type="subcellular location">
    <subcellularLocation>
        <location evidence="1">Membrane</location>
        <topology evidence="1">Multi-pass membrane protein</topology>
    </subcellularLocation>
</comment>
<evidence type="ECO:0000256" key="7">
    <source>
        <dbReference type="ARBA" id="ARBA00022967"/>
    </source>
</evidence>
<dbReference type="Gene3D" id="3.40.1110.10">
    <property type="entry name" value="Calcium-transporting ATPase, cytoplasmic domain N"/>
    <property type="match status" value="1"/>
</dbReference>
<dbReference type="GO" id="GO:0140358">
    <property type="term" value="F:P-type transmembrane transporter activity"/>
    <property type="evidence" value="ECO:0007669"/>
    <property type="project" value="InterPro"/>
</dbReference>
<evidence type="ECO:0000256" key="1">
    <source>
        <dbReference type="ARBA" id="ARBA00004141"/>
    </source>
</evidence>
<dbReference type="PANTHER" id="PTHR45630:SF6">
    <property type="entry name" value="CATION-TRANSPORTING P-TYPE ATPASE N-TERMINAL DOMAIN-CONTAINING PROTEIN"/>
    <property type="match status" value="1"/>
</dbReference>
<keyword evidence="14" id="KW-1185">Reference proteome</keyword>
<keyword evidence="9" id="KW-0472">Membrane</keyword>
<feature type="compositionally biased region" description="Low complexity" evidence="10">
    <location>
        <begin position="1699"/>
        <end position="1727"/>
    </location>
</feature>
<dbReference type="SUPFAM" id="SSF81653">
    <property type="entry name" value="Calcium ATPase, transduction domain A"/>
    <property type="match status" value="1"/>
</dbReference>
<feature type="signal peptide" evidence="11">
    <location>
        <begin position="1"/>
        <end position="18"/>
    </location>
</feature>
<evidence type="ECO:0000256" key="10">
    <source>
        <dbReference type="SAM" id="MobiDB-lite"/>
    </source>
</evidence>
<name>A0A836CMB3_9STRA</name>
<evidence type="ECO:0000313" key="13">
    <source>
        <dbReference type="EMBL" id="KAG5190614.1"/>
    </source>
</evidence>
<keyword evidence="8" id="KW-1133">Transmembrane helix</keyword>
<feature type="region of interest" description="Disordered" evidence="10">
    <location>
        <begin position="1795"/>
        <end position="1822"/>
    </location>
</feature>
<feature type="region of interest" description="Disordered" evidence="10">
    <location>
        <begin position="2127"/>
        <end position="2165"/>
    </location>
</feature>
<feature type="region of interest" description="Disordered" evidence="10">
    <location>
        <begin position="1685"/>
        <end position="1775"/>
    </location>
</feature>
<evidence type="ECO:0000256" key="3">
    <source>
        <dbReference type="ARBA" id="ARBA00022723"/>
    </source>
</evidence>
<keyword evidence="4" id="KW-0547">Nucleotide-binding</keyword>
<evidence type="ECO:0000256" key="2">
    <source>
        <dbReference type="ARBA" id="ARBA00022692"/>
    </source>
</evidence>
<dbReference type="GO" id="GO:0019829">
    <property type="term" value="F:ATPase-coupled monoatomic cation transmembrane transporter activity"/>
    <property type="evidence" value="ECO:0007669"/>
    <property type="project" value="TreeGrafter"/>
</dbReference>
<evidence type="ECO:0000256" key="4">
    <source>
        <dbReference type="ARBA" id="ARBA00022741"/>
    </source>
</evidence>
<dbReference type="GO" id="GO:0005524">
    <property type="term" value="F:ATP binding"/>
    <property type="evidence" value="ECO:0007669"/>
    <property type="project" value="UniProtKB-KW"/>
</dbReference>
<dbReference type="InterPro" id="IPR036412">
    <property type="entry name" value="HAD-like_sf"/>
</dbReference>
<feature type="compositionally biased region" description="Gly residues" evidence="10">
    <location>
        <begin position="1802"/>
        <end position="1811"/>
    </location>
</feature>
<dbReference type="OrthoDB" id="48943at2759"/>
<dbReference type="InterPro" id="IPR059000">
    <property type="entry name" value="ATPase_P-type_domA"/>
</dbReference>
<evidence type="ECO:0000259" key="12">
    <source>
        <dbReference type="Pfam" id="PF00122"/>
    </source>
</evidence>
<keyword evidence="11" id="KW-0732">Signal</keyword>
<dbReference type="InterPro" id="IPR023214">
    <property type="entry name" value="HAD_sf"/>
</dbReference>
<reference evidence="13" key="1">
    <citation type="submission" date="2021-02" db="EMBL/GenBank/DDBJ databases">
        <title>First Annotated Genome of the Yellow-green Alga Tribonema minus.</title>
        <authorList>
            <person name="Mahan K.M."/>
        </authorList>
    </citation>
    <scope>NUCLEOTIDE SEQUENCE</scope>
    <source>
        <strain evidence="13">UTEX B ZZ1240</strain>
    </source>
</reference>
<dbReference type="GO" id="GO:0016020">
    <property type="term" value="C:membrane"/>
    <property type="evidence" value="ECO:0007669"/>
    <property type="project" value="UniProtKB-SubCell"/>
</dbReference>
<evidence type="ECO:0000256" key="8">
    <source>
        <dbReference type="ARBA" id="ARBA00022989"/>
    </source>
</evidence>
<gene>
    <name evidence="13" type="ORF">JKP88DRAFT_266835</name>
</gene>
<dbReference type="PRINTS" id="PR00119">
    <property type="entry name" value="CATATPASE"/>
</dbReference>
<dbReference type="Pfam" id="PF00122">
    <property type="entry name" value="E1-E2_ATPase"/>
    <property type="match status" value="1"/>
</dbReference>
<feature type="compositionally biased region" description="Low complexity" evidence="10">
    <location>
        <begin position="2723"/>
        <end position="2736"/>
    </location>
</feature>
<keyword evidence="5" id="KW-0067">ATP-binding</keyword>
<sequence>MRHKQLLVLACTAHCTGAAAVRGAIAGGKPCLRQRSPWSPSSPSGNHAVTLRGGAARKLPQPDAADPTSLAAGNIESITFLKARSYSKAVHSFFLVIYALCAKLCLQSVGQPFKAAVLQVAKKRLLQLAKDRAATSANGGALRTTPTLRTLRADLMEEIGAGGELVSGVYVPLAYMPSPLAALLLLSAVMAHTLFALGQRWSVRFRALCGYARALDAADADAVLVQPVAHFGAPALCALQREGAAAAQSRRDRSGSSGSSSGDDGATAALTDSEEDTAEDDSGDAAEGDSGNAAEGDGRGSSEGEDGALFFTYQRRKFLVHLPGDGPDALEGAARGAAPHRSACTMVDLPVDLPVQRYIEAAGLGAAEARRRRARYGRNSLRVLPRTVRGTFVDNVLGPYSVFQLFSQLLGVLEQHWAHAAMSAGFTLASEWTAAYEALASSKLLSADQAARGGRPVQCWRDGAWAELPSEQLVPGDVMALAPEGSPMELPADMVVLRGSALVDEATLTGEGVPQMKASLLSAVFDEGAALDVARAHRTHALFAGTTLLQTTPGADEEPPHEWRLPRAPPPGGGCLAYVLRTGFYSSQGDLLRMTEGLGGGYSSTSPKLGSLPRLPSDAGATRDARRSLRLSIRPMCISNSPRRMSFIHISSTRETGVLLGLLSGVGVASVARLLLQSSAAAATGHVCSGFRTLVQCARVLTAAIPVEVHIEVMHCVGGGARQLLRQTGVACAEPRRLPLAARVDVALFDKTGTLTADELRARSLVVGGDQPVVKPLPLRPPTHNSSSSAAAASDRPAQLQLAAAVLAGCHSLMAVNGTLVGDPLEASALGGVGMTVVGEVRLNAAANGGGVWALTKGAPEALLPLLDPATVPAWEMARGGKRVLALAYRELMTRAEVEAAAGGREGARDGLRHLRRAECEAEGSLRFAGFVEFDCRTRGDSAAVIAQLRRDAGISVAMKYQCRHSHSRAAALAGGGTAIAQPCRAASEIVWAAVTGDSVLTAAHVAQEVGILGDPRSSSAHTASTNRGSSSSSAARRRRVKRRAPLLLTAAAAGNADAAPVWQPLWLDAAADDSDVSGGSSGGGGGRELSLAQVERLARRCDLCVTGDALEAAARAHGWGALGAALLPRVRVFARMTPDQKERVAAALKDADLHVLMCGDGANDVGALKQQATAPAASAGRDGKGQRAPPAPESRAAHNAHVSAAIDAEVARLQREAGLPEGGRPPLGLQLRAARAVWRAEAKAAHERRASFAASAAAALGGSGGAAQDVKAGDASIAAPFTSRRPSIAAVTDVIMQGRYTAAALLQTYQMVALECLARSGSLSAMYADHTRYAQPQVMALTLLFSASYAGMHVAAPLRASPLTRARPAASLLHPSIWLSVVGQYVIQAGSRAVAVGAARAAAAAAAAAAGEAAAGGDKFEPNLVTNAVLTMAMAEHAAAVLANYKGAPYMTPLLEVPALVAPLAALLLGGVLLVAQAVPQLNALLRFAPFPTRRLQLTTLAAMGACVAGSVAWDRAVVARFDPELAAARRAAPLLTERSKKTLTQVAAAVAFVAVQLLLSGAKSQKHSMTSDKPNVDIGGPAVSAVASSAAGDGALHDVTAADAAPAGQTALLEPHLGVVIHHAAAEEAAAIDTVFKVGDRVQSKAHGQHHAATVVAIDASDGETGFGITYDSGEKEVGVVASRLKPSDDRSSRQTSPATPRSPASCSSSGSGGAAAAQHADAIADGQRRARAEATASRGSAGAQQQNTQISERTSGTTEGTAADGEGAGHAAVPAPVPAAAAAAAARGGGKRAAASAPAGGGGGGGASRGRLGDPTARAAVPRATWEERVAQALARTPSPVRSARGAPLSPVSAAAHVVALEDSLRGTDAMLLAAQVLHVLWSPVAAAGAYMLLAGAAPRLHAAAAALPSQALDLEDSHAAERLAAASRAVRAEAAADSLRAAALRAQLDAERCLRDAAEASPESAYDSGGAATPPREAWGDGGDDPYRIADLAAATQSKPIFRQRRAAAERALSVLRWRRRSEASLPPPRGRPRVTACAPPCNVHVRISCLQSRARSRAKAFAHVQFRPRAACCSAAFVLTLATAPDCVTLTRVGRAHHRRCRCCRMRRCCLRVQALRRTAERRRARELADGAARSPSPGASPQHHRRRQRGGSGGGGVRVSERAARGLGLSPAQVVLLRHSRSAGGSGRTGGVNGGGGSASSSGGGGGAHLTRLARPRERRPEAGARGFGAWMERATAHMRPAERRRFMYASLYDARECQFAPRLRRGDGSPPRDGDEEKDDDDGDAFLHRMEALQRARREELEYRQAATLSGSSTLEQVLCASYGCVEPTCVSAPVAASPLPCCAGAGDARDCVTHAQRIALLPACMRTQRPGAASVAVAHRCASMPTAPRSARATHAVWHVRPCRAPQRRSPRCPSLPVHMTGGAPVAAAAAAASATASTVHPRRGDAGYALVLDKRQCPRCGATQSYDEFKEKRKQCPNCHEAYRRPRVWAAVRRRFLARLHAFEAARAANAAAAAAAAAAGDAQQSGDGVQVKCTWRTYDPDWSHSNMVSMRRAFPWPNAFLFDAARAANAAAAAAVAAAAAGDAQQSGDGAQGATADGGDRLTWDEVGAAFLVRLEDDLDRRREWQEANWEGLDPAVYTFRPQVNAAALSDASPYRDMTFAQRTAADLQRRRGRPPAPASDLDSTPPSRRDNSLSRGAYSEGPLTAPPRHRAQQQQQHSASARIISGGLKDTAASAVGGSEGRSAQQRRAAQHGARGPRRRLAFE</sequence>
<dbReference type="InterPro" id="IPR018303">
    <property type="entry name" value="ATPase_P-typ_P_site"/>
</dbReference>
<feature type="domain" description="P-type ATPase A" evidence="12">
    <location>
        <begin position="457"/>
        <end position="550"/>
    </location>
</feature>
<organism evidence="13 14">
    <name type="scientific">Tribonema minus</name>
    <dbReference type="NCBI Taxonomy" id="303371"/>
    <lineage>
        <taxon>Eukaryota</taxon>
        <taxon>Sar</taxon>
        <taxon>Stramenopiles</taxon>
        <taxon>Ochrophyta</taxon>
        <taxon>PX clade</taxon>
        <taxon>Xanthophyceae</taxon>
        <taxon>Tribonematales</taxon>
        <taxon>Tribonemataceae</taxon>
        <taxon>Tribonema</taxon>
    </lineage>
</organism>
<dbReference type="SUPFAM" id="SSF81660">
    <property type="entry name" value="Metal cation-transporting ATPase, ATP-binding domain N"/>
    <property type="match status" value="1"/>
</dbReference>
<feature type="region of interest" description="Disordered" evidence="10">
    <location>
        <begin position="1172"/>
        <end position="1201"/>
    </location>
</feature>
<comment type="caution">
    <text evidence="13">The sequence shown here is derived from an EMBL/GenBank/DDBJ whole genome shotgun (WGS) entry which is preliminary data.</text>
</comment>
<evidence type="ECO:0000313" key="14">
    <source>
        <dbReference type="Proteomes" id="UP000664859"/>
    </source>
</evidence>
<feature type="compositionally biased region" description="Gly residues" evidence="10">
    <location>
        <begin position="2190"/>
        <end position="2214"/>
    </location>
</feature>
<feature type="region of interest" description="Disordered" evidence="10">
    <location>
        <begin position="774"/>
        <end position="794"/>
    </location>
</feature>
<dbReference type="Proteomes" id="UP000664859">
    <property type="component" value="Unassembled WGS sequence"/>
</dbReference>
<proteinExistence type="predicted"/>
<feature type="region of interest" description="Disordered" evidence="10">
    <location>
        <begin position="247"/>
        <end position="306"/>
    </location>
</feature>
<accession>A0A836CMB3</accession>
<feature type="region of interest" description="Disordered" evidence="10">
    <location>
        <begin position="2188"/>
        <end position="2230"/>
    </location>
</feature>
<dbReference type="InterPro" id="IPR023298">
    <property type="entry name" value="ATPase_P-typ_TM_dom_sf"/>
</dbReference>
<feature type="compositionally biased region" description="Low complexity" evidence="10">
    <location>
        <begin position="2752"/>
        <end position="2765"/>
    </location>
</feature>
<dbReference type="Gene3D" id="2.70.150.10">
    <property type="entry name" value="Calcium-transporting ATPase, cytoplasmic transduction domain A"/>
    <property type="match status" value="1"/>
</dbReference>
<dbReference type="GO" id="GO:0046872">
    <property type="term" value="F:metal ion binding"/>
    <property type="evidence" value="ECO:0007669"/>
    <property type="project" value="UniProtKB-KW"/>
</dbReference>
<feature type="compositionally biased region" description="Basic and acidic residues" evidence="10">
    <location>
        <begin position="2271"/>
        <end position="2282"/>
    </location>
</feature>
<dbReference type="InterPro" id="IPR008250">
    <property type="entry name" value="ATPase_P-typ_transduc_dom_A_sf"/>
</dbReference>
<feature type="compositionally biased region" description="Polar residues" evidence="10">
    <location>
        <begin position="1745"/>
        <end position="1756"/>
    </location>
</feature>
<protein>
    <recommendedName>
        <fullName evidence="12">P-type ATPase A domain-containing protein</fullName>
    </recommendedName>
</protein>
<keyword evidence="3" id="KW-0479">Metal-binding</keyword>
<keyword evidence="6" id="KW-0460">Magnesium</keyword>
<feature type="compositionally biased region" description="Low complexity" evidence="10">
    <location>
        <begin position="1757"/>
        <end position="1775"/>
    </location>
</feature>
<dbReference type="Gene3D" id="3.40.50.1000">
    <property type="entry name" value="HAD superfamily/HAD-like"/>
    <property type="match status" value="2"/>
</dbReference>
<keyword evidence="7" id="KW-1278">Translocase</keyword>
<feature type="region of interest" description="Disordered" evidence="10">
    <location>
        <begin position="1014"/>
        <end position="1039"/>
    </location>
</feature>
<dbReference type="Gene3D" id="1.20.1110.10">
    <property type="entry name" value="Calcium-transporting ATPase, transmembrane domain"/>
    <property type="match status" value="1"/>
</dbReference>
<dbReference type="SUPFAM" id="SSF56784">
    <property type="entry name" value="HAD-like"/>
    <property type="match status" value="1"/>
</dbReference>
<dbReference type="InterPro" id="IPR006544">
    <property type="entry name" value="P-type_TPase_V"/>
</dbReference>
<dbReference type="InterPro" id="IPR023299">
    <property type="entry name" value="ATPase_P-typ_cyto_dom_N"/>
</dbReference>
<feature type="region of interest" description="Disordered" evidence="10">
    <location>
        <begin position="2675"/>
        <end position="2775"/>
    </location>
</feature>
<feature type="region of interest" description="Disordered" evidence="10">
    <location>
        <begin position="2269"/>
        <end position="2292"/>
    </location>
</feature>
<feature type="chain" id="PRO_5032624379" description="P-type ATPase A domain-containing protein" evidence="11">
    <location>
        <begin position="19"/>
        <end position="2775"/>
    </location>
</feature>
<feature type="compositionally biased region" description="Low complexity" evidence="10">
    <location>
        <begin position="1024"/>
        <end position="1035"/>
    </location>
</feature>
<dbReference type="PROSITE" id="PS00154">
    <property type="entry name" value="ATPASE_E1_E2"/>
    <property type="match status" value="1"/>
</dbReference>
<evidence type="ECO:0000256" key="9">
    <source>
        <dbReference type="ARBA" id="ARBA00023136"/>
    </source>
</evidence>
<keyword evidence="2" id="KW-0812">Transmembrane</keyword>
<feature type="compositionally biased region" description="Low complexity" evidence="10">
    <location>
        <begin position="255"/>
        <end position="271"/>
    </location>
</feature>
<feature type="compositionally biased region" description="Basic residues" evidence="10">
    <location>
        <begin position="2766"/>
        <end position="2775"/>
    </location>
</feature>
<feature type="region of interest" description="Disordered" evidence="10">
    <location>
        <begin position="1963"/>
        <end position="1987"/>
    </location>
</feature>
<dbReference type="EMBL" id="JAFCMP010000031">
    <property type="protein sequence ID" value="KAG5190614.1"/>
    <property type="molecule type" value="Genomic_DNA"/>
</dbReference>
<feature type="compositionally biased region" description="Acidic residues" evidence="10">
    <location>
        <begin position="272"/>
        <end position="287"/>
    </location>
</feature>
<evidence type="ECO:0000256" key="5">
    <source>
        <dbReference type="ARBA" id="ARBA00022840"/>
    </source>
</evidence>
<evidence type="ECO:0000256" key="11">
    <source>
        <dbReference type="SAM" id="SignalP"/>
    </source>
</evidence>